<feature type="region of interest" description="Disordered" evidence="6">
    <location>
        <begin position="523"/>
        <end position="592"/>
    </location>
</feature>
<dbReference type="Gene3D" id="3.30.310.130">
    <property type="entry name" value="Ubiquitin-related"/>
    <property type="match status" value="1"/>
</dbReference>
<feature type="domain" description="Ubiquitin-like protease family profile" evidence="7">
    <location>
        <begin position="184"/>
        <end position="466"/>
    </location>
</feature>
<dbReference type="InterPro" id="IPR003653">
    <property type="entry name" value="Peptidase_C48_C"/>
</dbReference>
<dbReference type="Pfam" id="PF02902">
    <property type="entry name" value="Peptidase_C48"/>
    <property type="match status" value="1"/>
</dbReference>
<organism evidence="8 9">
    <name type="scientific">Halocaridina rubra</name>
    <name type="common">Hawaiian red shrimp</name>
    <dbReference type="NCBI Taxonomy" id="373956"/>
    <lineage>
        <taxon>Eukaryota</taxon>
        <taxon>Metazoa</taxon>
        <taxon>Ecdysozoa</taxon>
        <taxon>Arthropoda</taxon>
        <taxon>Crustacea</taxon>
        <taxon>Multicrustacea</taxon>
        <taxon>Malacostraca</taxon>
        <taxon>Eumalacostraca</taxon>
        <taxon>Eucarida</taxon>
        <taxon>Decapoda</taxon>
        <taxon>Pleocyemata</taxon>
        <taxon>Caridea</taxon>
        <taxon>Atyoidea</taxon>
        <taxon>Atyidae</taxon>
        <taxon>Halocaridina</taxon>
    </lineage>
</organism>
<evidence type="ECO:0000313" key="9">
    <source>
        <dbReference type="Proteomes" id="UP001381693"/>
    </source>
</evidence>
<comment type="caution">
    <text evidence="8">The sequence shown here is derived from an EMBL/GenBank/DDBJ whole genome shotgun (WGS) entry which is preliminary data.</text>
</comment>
<dbReference type="PROSITE" id="PS50600">
    <property type="entry name" value="ULP_PROTEASE"/>
    <property type="match status" value="1"/>
</dbReference>
<evidence type="ECO:0000259" key="7">
    <source>
        <dbReference type="PROSITE" id="PS50600"/>
    </source>
</evidence>
<dbReference type="AlphaFoldDB" id="A0AAN8WR35"/>
<dbReference type="GO" id="GO:0005737">
    <property type="term" value="C:cytoplasm"/>
    <property type="evidence" value="ECO:0007669"/>
    <property type="project" value="TreeGrafter"/>
</dbReference>
<dbReference type="PANTHER" id="PTHR46896">
    <property type="entry name" value="SENTRIN-SPECIFIC PROTEASE"/>
    <property type="match status" value="1"/>
</dbReference>
<dbReference type="EMBL" id="JAXCGZ010017146">
    <property type="protein sequence ID" value="KAK7068711.1"/>
    <property type="molecule type" value="Genomic_DNA"/>
</dbReference>
<dbReference type="EC" id="3.4.22.68" evidence="8"/>
<keyword evidence="5 8" id="KW-0378">Hydrolase</keyword>
<evidence type="ECO:0000256" key="1">
    <source>
        <dbReference type="ARBA" id="ARBA00005234"/>
    </source>
</evidence>
<dbReference type="SUPFAM" id="SSF54001">
    <property type="entry name" value="Cysteine proteinases"/>
    <property type="match status" value="1"/>
</dbReference>
<keyword evidence="2" id="KW-0597">Phosphoprotein</keyword>
<gene>
    <name evidence="8" type="primary">SENP6</name>
    <name evidence="8" type="ORF">SK128_026442</name>
</gene>
<dbReference type="InterPro" id="IPR051947">
    <property type="entry name" value="Sentrin-specific_protease"/>
</dbReference>
<comment type="similarity">
    <text evidence="1">Belongs to the peptidase C48 family.</text>
</comment>
<reference evidence="8 9" key="1">
    <citation type="submission" date="2023-11" db="EMBL/GenBank/DDBJ databases">
        <title>Halocaridina rubra genome assembly.</title>
        <authorList>
            <person name="Smith C."/>
        </authorList>
    </citation>
    <scope>NUCLEOTIDE SEQUENCE [LARGE SCALE GENOMIC DNA]</scope>
    <source>
        <strain evidence="8">EP-1</strain>
        <tissue evidence="8">Whole</tissue>
    </source>
</reference>
<evidence type="ECO:0000256" key="5">
    <source>
        <dbReference type="ARBA" id="ARBA00022801"/>
    </source>
</evidence>
<feature type="region of interest" description="Disordered" evidence="6">
    <location>
        <begin position="971"/>
        <end position="990"/>
    </location>
</feature>
<evidence type="ECO:0000313" key="8">
    <source>
        <dbReference type="EMBL" id="KAK7068711.1"/>
    </source>
</evidence>
<evidence type="ECO:0000256" key="4">
    <source>
        <dbReference type="ARBA" id="ARBA00022786"/>
    </source>
</evidence>
<dbReference type="InterPro" id="IPR038765">
    <property type="entry name" value="Papain-like_cys_pep_sf"/>
</dbReference>
<evidence type="ECO:0000256" key="6">
    <source>
        <dbReference type="SAM" id="MobiDB-lite"/>
    </source>
</evidence>
<keyword evidence="9" id="KW-1185">Reference proteome</keyword>
<evidence type="ECO:0000256" key="2">
    <source>
        <dbReference type="ARBA" id="ARBA00022553"/>
    </source>
</evidence>
<feature type="region of interest" description="Disordered" evidence="6">
    <location>
        <begin position="1020"/>
        <end position="1042"/>
    </location>
</feature>
<name>A0AAN8WR35_HALRR</name>
<proteinExistence type="inferred from homology"/>
<feature type="compositionally biased region" description="Basic and acidic residues" evidence="6">
    <location>
        <begin position="548"/>
        <end position="570"/>
    </location>
</feature>
<feature type="compositionally biased region" description="Polar residues" evidence="6">
    <location>
        <begin position="532"/>
        <end position="547"/>
    </location>
</feature>
<sequence>MFISLPARSIRIGSYKVMPTERVLIVPQGIRLKIPSVKGSTTEMIDIPLKSIVKVLWHLGKSLPVMILYLIPSLAENIRKILKMTDKDGMYYDPCSNDDVLKRIIILPEKFKDEEKIIIKEILTMGGNTGFSKAKLEELNLQEANEILIKSVPNDVKNVVARDSVRTETKTLLIYPPPPQKCGISITTDDYSCLEEEQFLNDVIIDFYLKYLMQKLLSDEHRRRTHVFSTFFYKRLTSKHKAGRRFNSIEDDPKLSPAEKRHARVKSWTKNVDIFEKDFIIIPINEHAHWFLAIICYPGLSGPVRVSDGMPLVSAVTEQPRRRRSTRARTRIEQMTIDDGEASDRDEASGDSDELDDDDDDDPDIPPSKKSKVEDDTEDGDQSKKDSSTSPGIKQPCILIFDSLTGANRVRIVATLRDYLTVEHRVRKQSEKTFNRETMKGACPRVPQQMNYSDCGIYTLQFAESFFEEPVKDYTFPIRSLCEWFSQEKVRGKREDIANLIKKLMIDHNPNHSSIMLPDITFSSEDKKEPGESQSGSENLPENSRNASEGHNEESPSLEDYPHTSGESKFDTSTSGKESKDGDSVGGKRQSNNTYLLNVSSKASLDKLPNSCDLKKTLVKNEHSRKNLSTSINPLIEKVTDVGKRCVVSLNRVLPGGVVRAIHSKNIQFNKITSASSTAVQEFPVSQCVDDLEDQLEFDETIFPQKNSTKRVVVQSNSSSVSGLAYIQSHYCDDEPESTEESSCKLNSNIGNSSVRKLSCTSGSPKVERVVYKGDKNGVNEHLINPIKSVKRNLGSVENRGRVINGTVETVLRGSSSSQMVPNSPFLQESHMQSTTNVTSVSSQRGTVTPVFSYQNSGGSRSTSSVVSPNITPASQYSNASQSQDMIENSLCVPSSSASRALENDSGVKTVESLGMTSIIDEDTDEVLLIMQASNNRQSADANEYLYMQDESEVSQCGPSDRLLSNVHSDDVSLPPRADSASPTCIGGSPSILRTTERITAVTSSGRTIARPKRFDDSYEDDIFPPKKTRSKTVPGKLRIVR</sequence>
<dbReference type="GO" id="GO:0016926">
    <property type="term" value="P:protein desumoylation"/>
    <property type="evidence" value="ECO:0007669"/>
    <property type="project" value="TreeGrafter"/>
</dbReference>
<protein>
    <submittedName>
        <fullName evidence="8">Sentrin-specific protease 6</fullName>
        <ecNumber evidence="8">3.4.22.68</ecNumber>
    </submittedName>
</protein>
<keyword evidence="4" id="KW-0833">Ubl conjugation pathway</keyword>
<dbReference type="Proteomes" id="UP001381693">
    <property type="component" value="Unassembled WGS sequence"/>
</dbReference>
<evidence type="ECO:0000256" key="3">
    <source>
        <dbReference type="ARBA" id="ARBA00022670"/>
    </source>
</evidence>
<dbReference type="GO" id="GO:0005634">
    <property type="term" value="C:nucleus"/>
    <property type="evidence" value="ECO:0007669"/>
    <property type="project" value="TreeGrafter"/>
</dbReference>
<dbReference type="GO" id="GO:0006508">
    <property type="term" value="P:proteolysis"/>
    <property type="evidence" value="ECO:0007669"/>
    <property type="project" value="UniProtKB-KW"/>
</dbReference>
<dbReference type="FunFam" id="1.10.418.20:FF:000004">
    <property type="entry name" value="sentrin-specific protease 7 isoform X1"/>
    <property type="match status" value="1"/>
</dbReference>
<dbReference type="PANTHER" id="PTHR46896:SF3">
    <property type="entry name" value="FI06413P-RELATED"/>
    <property type="match status" value="1"/>
</dbReference>
<keyword evidence="3 8" id="KW-0645">Protease</keyword>
<feature type="compositionally biased region" description="Acidic residues" evidence="6">
    <location>
        <begin position="349"/>
        <end position="364"/>
    </location>
</feature>
<feature type="region of interest" description="Disordered" evidence="6">
    <location>
        <begin position="315"/>
        <end position="392"/>
    </location>
</feature>
<dbReference type="GO" id="GO:0070139">
    <property type="term" value="F:SUMO-specific endopeptidase activity"/>
    <property type="evidence" value="ECO:0007669"/>
    <property type="project" value="TreeGrafter"/>
</dbReference>
<dbReference type="Gene3D" id="1.10.418.20">
    <property type="match status" value="1"/>
</dbReference>
<accession>A0AAN8WR35</accession>